<accession>A0A0W8FZN8</accession>
<evidence type="ECO:0000313" key="1">
    <source>
        <dbReference type="EMBL" id="KUG26289.1"/>
    </source>
</evidence>
<comment type="caution">
    <text evidence="1">The sequence shown here is derived from an EMBL/GenBank/DDBJ whole genome shotgun (WGS) entry which is preliminary data.</text>
</comment>
<sequence length="67" mass="7799">MRNFAGKAILPFASIEYLKLPTNINFKFDVWDNSTFFPTHPQNNAFHVVKSRTFSTKIRVFDSANFL</sequence>
<dbReference type="AlphaFoldDB" id="A0A0W8FZN8"/>
<reference evidence="1" key="1">
    <citation type="journal article" date="2015" name="Proc. Natl. Acad. Sci. U.S.A.">
        <title>Networks of energetic and metabolic interactions define dynamics in microbial communities.</title>
        <authorList>
            <person name="Embree M."/>
            <person name="Liu J.K."/>
            <person name="Al-Bassam M.M."/>
            <person name="Zengler K."/>
        </authorList>
    </citation>
    <scope>NUCLEOTIDE SEQUENCE</scope>
</reference>
<proteinExistence type="predicted"/>
<protein>
    <submittedName>
        <fullName evidence="1">Uncharacterized protein</fullName>
    </submittedName>
</protein>
<gene>
    <name evidence="1" type="ORF">ASZ90_003878</name>
</gene>
<name>A0A0W8FZN8_9ZZZZ</name>
<organism evidence="1">
    <name type="scientific">hydrocarbon metagenome</name>
    <dbReference type="NCBI Taxonomy" id="938273"/>
    <lineage>
        <taxon>unclassified sequences</taxon>
        <taxon>metagenomes</taxon>
        <taxon>ecological metagenomes</taxon>
    </lineage>
</organism>
<dbReference type="EMBL" id="LNQE01000492">
    <property type="protein sequence ID" value="KUG26289.1"/>
    <property type="molecule type" value="Genomic_DNA"/>
</dbReference>